<protein>
    <submittedName>
        <fullName evidence="2">Uncharacterized protein</fullName>
    </submittedName>
</protein>
<evidence type="ECO:0000313" key="3">
    <source>
        <dbReference type="Proteomes" id="UP000030645"/>
    </source>
</evidence>
<accession>W9T1Q0</accession>
<feature type="region of interest" description="Disordered" evidence="1">
    <location>
        <begin position="49"/>
        <end position="72"/>
    </location>
</feature>
<reference evidence="3" key="1">
    <citation type="submission" date="2013-01" db="EMBL/GenBank/DDBJ databases">
        <title>Draft Genome Sequence of a Mulberry Tree, Morus notabilis C.K. Schneid.</title>
        <authorList>
            <person name="He N."/>
            <person name="Zhao S."/>
        </authorList>
    </citation>
    <scope>NUCLEOTIDE SEQUENCE</scope>
</reference>
<dbReference type="AlphaFoldDB" id="W9T1Q0"/>
<evidence type="ECO:0000256" key="1">
    <source>
        <dbReference type="SAM" id="MobiDB-lite"/>
    </source>
</evidence>
<dbReference type="EMBL" id="KE620714">
    <property type="protein sequence ID" value="EXC37528.1"/>
    <property type="molecule type" value="Genomic_DNA"/>
</dbReference>
<proteinExistence type="predicted"/>
<organism evidence="2 3">
    <name type="scientific">Morus notabilis</name>
    <dbReference type="NCBI Taxonomy" id="981085"/>
    <lineage>
        <taxon>Eukaryota</taxon>
        <taxon>Viridiplantae</taxon>
        <taxon>Streptophyta</taxon>
        <taxon>Embryophyta</taxon>
        <taxon>Tracheophyta</taxon>
        <taxon>Spermatophyta</taxon>
        <taxon>Magnoliopsida</taxon>
        <taxon>eudicotyledons</taxon>
        <taxon>Gunneridae</taxon>
        <taxon>Pentapetalae</taxon>
        <taxon>rosids</taxon>
        <taxon>fabids</taxon>
        <taxon>Rosales</taxon>
        <taxon>Moraceae</taxon>
        <taxon>Moreae</taxon>
        <taxon>Morus</taxon>
    </lineage>
</organism>
<evidence type="ECO:0000313" key="2">
    <source>
        <dbReference type="EMBL" id="EXC37528.1"/>
    </source>
</evidence>
<dbReference type="Proteomes" id="UP000030645">
    <property type="component" value="Unassembled WGS sequence"/>
</dbReference>
<sequence length="72" mass="7634">MFLVEGRVHTLAIAANLVVLALLPALAAVMAVSHHIDTLLLATSRPGAALGATNPREPLARHPPSVLPWREK</sequence>
<gene>
    <name evidence="2" type="ORF">L484_000951</name>
</gene>
<name>W9T1Q0_9ROSA</name>
<keyword evidence="3" id="KW-1185">Reference proteome</keyword>